<evidence type="ECO:0000313" key="5">
    <source>
        <dbReference type="EMBL" id="ELT98884.1"/>
    </source>
</evidence>
<accession>R7TYT3</accession>
<dbReference type="CDD" id="cd00090">
    <property type="entry name" value="HTH_ARSR"/>
    <property type="match status" value="1"/>
</dbReference>
<name>R7TYT3_CAPTE</name>
<dbReference type="InterPro" id="IPR019885">
    <property type="entry name" value="Tscrpt_reg_HTH_AsnC-type_CS"/>
</dbReference>
<evidence type="ECO:0000259" key="4">
    <source>
        <dbReference type="PROSITE" id="PS50956"/>
    </source>
</evidence>
<dbReference type="GO" id="GO:0043200">
    <property type="term" value="P:response to amino acid"/>
    <property type="evidence" value="ECO:0007669"/>
    <property type="project" value="TreeGrafter"/>
</dbReference>
<dbReference type="OMA" id="STTPCWK"/>
<evidence type="ECO:0000313" key="6">
    <source>
        <dbReference type="EnsemblMetazoa" id="CapteP132410"/>
    </source>
</evidence>
<feature type="domain" description="HTH asnC-type" evidence="4">
    <location>
        <begin position="3"/>
        <end position="64"/>
    </location>
</feature>
<dbReference type="GO" id="GO:0005829">
    <property type="term" value="C:cytosol"/>
    <property type="evidence" value="ECO:0007669"/>
    <property type="project" value="TreeGrafter"/>
</dbReference>
<reference evidence="5 7" key="2">
    <citation type="journal article" date="2013" name="Nature">
        <title>Insights into bilaterian evolution from three spiralian genomes.</title>
        <authorList>
            <person name="Simakov O."/>
            <person name="Marletaz F."/>
            <person name="Cho S.J."/>
            <person name="Edsinger-Gonzales E."/>
            <person name="Havlak P."/>
            <person name="Hellsten U."/>
            <person name="Kuo D.H."/>
            <person name="Larsson T."/>
            <person name="Lv J."/>
            <person name="Arendt D."/>
            <person name="Savage R."/>
            <person name="Osoegawa K."/>
            <person name="de Jong P."/>
            <person name="Grimwood J."/>
            <person name="Chapman J.A."/>
            <person name="Shapiro H."/>
            <person name="Aerts A."/>
            <person name="Otillar R.P."/>
            <person name="Terry A.Y."/>
            <person name="Boore J.L."/>
            <person name="Grigoriev I.V."/>
            <person name="Lindberg D.R."/>
            <person name="Seaver E.C."/>
            <person name="Weisblat D.A."/>
            <person name="Putnam N.H."/>
            <person name="Rokhsar D.S."/>
        </authorList>
    </citation>
    <scope>NUCLEOTIDE SEQUENCE</scope>
    <source>
        <strain evidence="5 7">I ESC-2004</strain>
    </source>
</reference>
<proteinExistence type="predicted"/>
<sequence length="154" mass="17721">MSIDRIDRKILALLQENNRIPNIELAVEVGLSPPACLKRVRQLRESGVIIRDVSLVNPDLSNNKMTMLVSVEMERDRKDIYARFQSSITKAPEVTECYQTTGNYDFVLIVCVKDIQAYEVFLERVLRADPNIRKFQSSVSIRRIKYSTAIEVTQ</sequence>
<keyword evidence="1" id="KW-0805">Transcription regulation</keyword>
<evidence type="ECO:0000313" key="7">
    <source>
        <dbReference type="Proteomes" id="UP000014760"/>
    </source>
</evidence>
<dbReference type="EMBL" id="KB307481">
    <property type="protein sequence ID" value="ELT98884.1"/>
    <property type="molecule type" value="Genomic_DNA"/>
</dbReference>
<keyword evidence="2" id="KW-0238">DNA-binding</keyword>
<dbReference type="PANTHER" id="PTHR30154">
    <property type="entry name" value="LEUCINE-RESPONSIVE REGULATORY PROTEIN"/>
    <property type="match status" value="1"/>
</dbReference>
<dbReference type="Pfam" id="PF13412">
    <property type="entry name" value="HTH_24"/>
    <property type="match status" value="1"/>
</dbReference>
<dbReference type="InterPro" id="IPR000485">
    <property type="entry name" value="AsnC-type_HTH_dom"/>
</dbReference>
<dbReference type="InterPro" id="IPR011991">
    <property type="entry name" value="ArsR-like_HTH"/>
</dbReference>
<dbReference type="EnsemblMetazoa" id="CapteT132410">
    <property type="protein sequence ID" value="CapteP132410"/>
    <property type="gene ID" value="CapteG132410"/>
</dbReference>
<dbReference type="InterPro" id="IPR036388">
    <property type="entry name" value="WH-like_DNA-bd_sf"/>
</dbReference>
<dbReference type="Pfam" id="PF01037">
    <property type="entry name" value="AsnC_trans_reg"/>
    <property type="match status" value="1"/>
</dbReference>
<dbReference type="InterPro" id="IPR019888">
    <property type="entry name" value="Tscrpt_reg_AsnC-like"/>
</dbReference>
<dbReference type="SMART" id="SM00344">
    <property type="entry name" value="HTH_ASNC"/>
    <property type="match status" value="1"/>
</dbReference>
<dbReference type="HOGENOM" id="CLU_091233_0_3_1"/>
<dbReference type="PROSITE" id="PS50956">
    <property type="entry name" value="HTH_ASNC_2"/>
    <property type="match status" value="1"/>
</dbReference>
<dbReference type="OrthoDB" id="411675at2759"/>
<dbReference type="PRINTS" id="PR00033">
    <property type="entry name" value="HTHASNC"/>
</dbReference>
<dbReference type="GO" id="GO:0043565">
    <property type="term" value="F:sequence-specific DNA binding"/>
    <property type="evidence" value="ECO:0007669"/>
    <property type="project" value="InterPro"/>
</dbReference>
<dbReference type="EMBL" id="AMQN01048671">
    <property type="status" value="NOT_ANNOTATED_CDS"/>
    <property type="molecule type" value="Genomic_DNA"/>
</dbReference>
<dbReference type="InterPro" id="IPR011008">
    <property type="entry name" value="Dimeric_a/b-barrel"/>
</dbReference>
<reference evidence="7" key="1">
    <citation type="submission" date="2012-12" db="EMBL/GenBank/DDBJ databases">
        <authorList>
            <person name="Hellsten U."/>
            <person name="Grimwood J."/>
            <person name="Chapman J.A."/>
            <person name="Shapiro H."/>
            <person name="Aerts A."/>
            <person name="Otillar R.P."/>
            <person name="Terry A.Y."/>
            <person name="Boore J.L."/>
            <person name="Simakov O."/>
            <person name="Marletaz F."/>
            <person name="Cho S.-J."/>
            <person name="Edsinger-Gonzales E."/>
            <person name="Havlak P."/>
            <person name="Kuo D.-H."/>
            <person name="Larsson T."/>
            <person name="Lv J."/>
            <person name="Arendt D."/>
            <person name="Savage R."/>
            <person name="Osoegawa K."/>
            <person name="de Jong P."/>
            <person name="Lindberg D.R."/>
            <person name="Seaver E.C."/>
            <person name="Weisblat D.A."/>
            <person name="Putnam N.H."/>
            <person name="Grigoriev I.V."/>
            <person name="Rokhsar D.S."/>
        </authorList>
    </citation>
    <scope>NUCLEOTIDE SEQUENCE</scope>
    <source>
        <strain evidence="7">I ESC-2004</strain>
    </source>
</reference>
<evidence type="ECO:0000256" key="1">
    <source>
        <dbReference type="ARBA" id="ARBA00023015"/>
    </source>
</evidence>
<dbReference type="PROSITE" id="PS00519">
    <property type="entry name" value="HTH_ASNC_1"/>
    <property type="match status" value="1"/>
</dbReference>
<dbReference type="SUPFAM" id="SSF46785">
    <property type="entry name" value="Winged helix' DNA-binding domain"/>
    <property type="match status" value="1"/>
</dbReference>
<dbReference type="Gene3D" id="1.10.10.10">
    <property type="entry name" value="Winged helix-like DNA-binding domain superfamily/Winged helix DNA-binding domain"/>
    <property type="match status" value="1"/>
</dbReference>
<keyword evidence="7" id="KW-1185">Reference proteome</keyword>
<dbReference type="AlphaFoldDB" id="R7TYT3"/>
<dbReference type="Gene3D" id="3.30.70.920">
    <property type="match status" value="1"/>
</dbReference>
<protein>
    <recommendedName>
        <fullName evidence="4">HTH asnC-type domain-containing protein</fullName>
    </recommendedName>
</protein>
<organism evidence="5">
    <name type="scientific">Capitella teleta</name>
    <name type="common">Polychaete worm</name>
    <dbReference type="NCBI Taxonomy" id="283909"/>
    <lineage>
        <taxon>Eukaryota</taxon>
        <taxon>Metazoa</taxon>
        <taxon>Spiralia</taxon>
        <taxon>Lophotrochozoa</taxon>
        <taxon>Annelida</taxon>
        <taxon>Polychaeta</taxon>
        <taxon>Sedentaria</taxon>
        <taxon>Scolecida</taxon>
        <taxon>Capitellidae</taxon>
        <taxon>Capitella</taxon>
    </lineage>
</organism>
<dbReference type="PANTHER" id="PTHR30154:SF34">
    <property type="entry name" value="TRANSCRIPTIONAL REGULATOR AZLB"/>
    <property type="match status" value="1"/>
</dbReference>
<reference evidence="6" key="3">
    <citation type="submission" date="2015-06" db="UniProtKB">
        <authorList>
            <consortium name="EnsemblMetazoa"/>
        </authorList>
    </citation>
    <scope>IDENTIFICATION</scope>
</reference>
<evidence type="ECO:0000256" key="2">
    <source>
        <dbReference type="ARBA" id="ARBA00023125"/>
    </source>
</evidence>
<dbReference type="Proteomes" id="UP000014760">
    <property type="component" value="Unassembled WGS sequence"/>
</dbReference>
<dbReference type="InterPro" id="IPR036390">
    <property type="entry name" value="WH_DNA-bd_sf"/>
</dbReference>
<dbReference type="STRING" id="283909.R7TYT3"/>
<dbReference type="SUPFAM" id="SSF54909">
    <property type="entry name" value="Dimeric alpha+beta barrel"/>
    <property type="match status" value="1"/>
</dbReference>
<evidence type="ECO:0000256" key="3">
    <source>
        <dbReference type="ARBA" id="ARBA00023163"/>
    </source>
</evidence>
<gene>
    <name evidence="5" type="ORF">CAPTEDRAFT_132410</name>
</gene>
<dbReference type="InterPro" id="IPR019887">
    <property type="entry name" value="Tscrpt_reg_AsnC/Lrp_C"/>
</dbReference>
<keyword evidence="3" id="KW-0804">Transcription</keyword>